<sequence>MLPGLENIAEDELVRWIETSIADNANIHGRGYQGHVYRFDGGGHRLIIKAASGRGALRWLRRALLRREHRIYKRLAGFRGSPRCYGLLRGRYLVLEYIEGVPMRHSGIADQKLFFERLLEYIQELHRRGVAHADLKRKDNLLVVDRRLPCLVDFGAAVAYRPGFAPLNHYLYDLARKFDYNAWIKLKYQGRLEDISEADRIYFNWTRVEVVAKWIKGNYLRLKHRLQKRRR</sequence>
<dbReference type="EMBL" id="MFTA01000033">
    <property type="protein sequence ID" value="OGI52278.1"/>
    <property type="molecule type" value="Genomic_DNA"/>
</dbReference>
<gene>
    <name evidence="1" type="ORF">A3B81_03990</name>
</gene>
<proteinExistence type="predicted"/>
<accession>A0A1F6U4J9</accession>
<evidence type="ECO:0000313" key="1">
    <source>
        <dbReference type="EMBL" id="OGI52278.1"/>
    </source>
</evidence>
<protein>
    <recommendedName>
        <fullName evidence="3">Protein kinase domain-containing protein</fullName>
    </recommendedName>
</protein>
<dbReference type="Proteomes" id="UP000179362">
    <property type="component" value="Unassembled WGS sequence"/>
</dbReference>
<name>A0A1F6U4J9_9PROT</name>
<dbReference type="SUPFAM" id="SSF56112">
    <property type="entry name" value="Protein kinase-like (PK-like)"/>
    <property type="match status" value="1"/>
</dbReference>
<reference evidence="1 2" key="1">
    <citation type="journal article" date="2016" name="Nat. Commun.">
        <title>Thousands of microbial genomes shed light on interconnected biogeochemical processes in an aquifer system.</title>
        <authorList>
            <person name="Anantharaman K."/>
            <person name="Brown C.T."/>
            <person name="Hug L.A."/>
            <person name="Sharon I."/>
            <person name="Castelle C.J."/>
            <person name="Probst A.J."/>
            <person name="Thomas B.C."/>
            <person name="Singh A."/>
            <person name="Wilkins M.J."/>
            <person name="Karaoz U."/>
            <person name="Brodie E.L."/>
            <person name="Williams K.H."/>
            <person name="Hubbard S.S."/>
            <person name="Banfield J.F."/>
        </authorList>
    </citation>
    <scope>NUCLEOTIDE SEQUENCE [LARGE SCALE GENOMIC DNA]</scope>
</reference>
<organism evidence="1 2">
    <name type="scientific">Candidatus Muproteobacteria bacterium RIFCSPHIGHO2_02_FULL_65_16</name>
    <dbReference type="NCBI Taxonomy" id="1817766"/>
    <lineage>
        <taxon>Bacteria</taxon>
        <taxon>Pseudomonadati</taxon>
        <taxon>Pseudomonadota</taxon>
        <taxon>Candidatus Muproteobacteria</taxon>
    </lineage>
</organism>
<dbReference type="Gene3D" id="1.10.510.10">
    <property type="entry name" value="Transferase(Phosphotransferase) domain 1"/>
    <property type="match status" value="1"/>
</dbReference>
<evidence type="ECO:0000313" key="2">
    <source>
        <dbReference type="Proteomes" id="UP000179362"/>
    </source>
</evidence>
<comment type="caution">
    <text evidence="1">The sequence shown here is derived from an EMBL/GenBank/DDBJ whole genome shotgun (WGS) entry which is preliminary data.</text>
</comment>
<evidence type="ECO:0008006" key="3">
    <source>
        <dbReference type="Google" id="ProtNLM"/>
    </source>
</evidence>
<dbReference type="InterPro" id="IPR011009">
    <property type="entry name" value="Kinase-like_dom_sf"/>
</dbReference>
<dbReference type="AlphaFoldDB" id="A0A1F6U4J9"/>